<evidence type="ECO:0000313" key="2">
    <source>
        <dbReference type="EMBL" id="KGN73461.1"/>
    </source>
</evidence>
<dbReference type="Proteomes" id="UP000030103">
    <property type="component" value="Unassembled WGS sequence"/>
</dbReference>
<gene>
    <name evidence="2" type="ORF">HQ47_08370</name>
</gene>
<dbReference type="EMBL" id="JRFA01000023">
    <property type="protein sequence ID" value="KGN73461.1"/>
    <property type="molecule type" value="Genomic_DNA"/>
</dbReference>
<keyword evidence="3" id="KW-1185">Reference proteome</keyword>
<feature type="transmembrane region" description="Helical" evidence="1">
    <location>
        <begin position="27"/>
        <end position="52"/>
    </location>
</feature>
<feature type="transmembrane region" description="Helical" evidence="1">
    <location>
        <begin position="111"/>
        <end position="132"/>
    </location>
</feature>
<name>A0A0A2E3N6_9PORP</name>
<keyword evidence="1" id="KW-0472">Membrane</keyword>
<dbReference type="STRING" id="28115.HQ47_08370"/>
<keyword evidence="1" id="KW-0812">Transmembrane</keyword>
<dbReference type="AlphaFoldDB" id="A0A0A2E3N6"/>
<reference evidence="2 3" key="1">
    <citation type="submission" date="2014-09" db="EMBL/GenBank/DDBJ databases">
        <title>Draft Genome Sequence of Porphyromonas macacae COT-192_OH2859.</title>
        <authorList>
            <person name="Wallis C."/>
            <person name="Deusch O."/>
            <person name="O'Flynn C."/>
            <person name="Davis I."/>
            <person name="Horsfall A."/>
            <person name="Kirkwood N."/>
            <person name="Harris S."/>
            <person name="Eisen J.A."/>
            <person name="Coil D.A."/>
            <person name="Darling A.E."/>
            <person name="Jospin G."/>
            <person name="Alexiev A."/>
        </authorList>
    </citation>
    <scope>NUCLEOTIDE SEQUENCE [LARGE SCALE GENOMIC DNA]</scope>
    <source>
        <strain evidence="3">COT-192 OH2859</strain>
    </source>
</reference>
<evidence type="ECO:0000313" key="3">
    <source>
        <dbReference type="Proteomes" id="UP000030103"/>
    </source>
</evidence>
<sequence length="133" mass="15660">MKYLIDYIAYRLYYVYLRHKDPDPQSAVTYVISLAVSSFVYFLCTFVLRIIFCISIRDVYPEDPRLSLGIYIFGIMGIVYWRVKKKYTEKYITTTLTSKFQDSKYNKKIKGWMIIVACLLCFFAFGISASIIV</sequence>
<evidence type="ECO:0000256" key="1">
    <source>
        <dbReference type="SAM" id="Phobius"/>
    </source>
</evidence>
<accession>A0A0A2E3N6</accession>
<keyword evidence="1" id="KW-1133">Transmembrane helix</keyword>
<feature type="transmembrane region" description="Helical" evidence="1">
    <location>
        <begin position="64"/>
        <end position="83"/>
    </location>
</feature>
<comment type="caution">
    <text evidence="2">The sequence shown here is derived from an EMBL/GenBank/DDBJ whole genome shotgun (WGS) entry which is preliminary data.</text>
</comment>
<organism evidence="2 3">
    <name type="scientific">Porphyromonas macacae</name>
    <dbReference type="NCBI Taxonomy" id="28115"/>
    <lineage>
        <taxon>Bacteria</taxon>
        <taxon>Pseudomonadati</taxon>
        <taxon>Bacteroidota</taxon>
        <taxon>Bacteroidia</taxon>
        <taxon>Bacteroidales</taxon>
        <taxon>Porphyromonadaceae</taxon>
        <taxon>Porphyromonas</taxon>
    </lineage>
</organism>
<protein>
    <submittedName>
        <fullName evidence="2">Uncharacterized protein</fullName>
    </submittedName>
</protein>
<proteinExistence type="predicted"/>